<feature type="region of interest" description="Disordered" evidence="6">
    <location>
        <begin position="181"/>
        <end position="224"/>
    </location>
</feature>
<keyword evidence="5" id="KW-0539">Nucleus</keyword>
<dbReference type="OrthoDB" id="1839773at2759"/>
<comment type="subcellular location">
    <subcellularLocation>
        <location evidence="1">Nucleus</location>
    </subcellularLocation>
</comment>
<gene>
    <name evidence="8" type="ORF">CCAM_LOCUS4829</name>
</gene>
<feature type="region of interest" description="Disordered" evidence="6">
    <location>
        <begin position="317"/>
        <end position="338"/>
    </location>
</feature>
<evidence type="ECO:0000256" key="1">
    <source>
        <dbReference type="ARBA" id="ARBA00004123"/>
    </source>
</evidence>
<dbReference type="EMBL" id="OOIL02000262">
    <property type="protein sequence ID" value="VFQ63053.1"/>
    <property type="molecule type" value="Genomic_DNA"/>
</dbReference>
<dbReference type="GO" id="GO:0046983">
    <property type="term" value="F:protein dimerization activity"/>
    <property type="evidence" value="ECO:0007669"/>
    <property type="project" value="InterPro"/>
</dbReference>
<dbReference type="PROSITE" id="PS50888">
    <property type="entry name" value="BHLH"/>
    <property type="match status" value="1"/>
</dbReference>
<dbReference type="PANTHER" id="PTHR16223:SF53">
    <property type="entry name" value="TRANSCRIPTION FACTOR BHLH68-LIKE"/>
    <property type="match status" value="1"/>
</dbReference>
<dbReference type="PANTHER" id="PTHR16223">
    <property type="entry name" value="TRANSCRIPTION FACTOR BHLH83-RELATED"/>
    <property type="match status" value="1"/>
</dbReference>
<evidence type="ECO:0000256" key="6">
    <source>
        <dbReference type="SAM" id="MobiDB-lite"/>
    </source>
</evidence>
<feature type="compositionally biased region" description="Basic and acidic residues" evidence="6">
    <location>
        <begin position="182"/>
        <end position="195"/>
    </location>
</feature>
<dbReference type="AlphaFoldDB" id="A0A484KBB0"/>
<dbReference type="GO" id="GO:0005634">
    <property type="term" value="C:nucleus"/>
    <property type="evidence" value="ECO:0007669"/>
    <property type="project" value="UniProtKB-SubCell"/>
</dbReference>
<protein>
    <recommendedName>
        <fullName evidence="7">BHLH domain-containing protein</fullName>
    </recommendedName>
</protein>
<evidence type="ECO:0000256" key="4">
    <source>
        <dbReference type="ARBA" id="ARBA00023163"/>
    </source>
</evidence>
<dbReference type="GO" id="GO:0000978">
    <property type="term" value="F:RNA polymerase II cis-regulatory region sequence-specific DNA binding"/>
    <property type="evidence" value="ECO:0007669"/>
    <property type="project" value="TreeGrafter"/>
</dbReference>
<accession>A0A484KBB0</accession>
<dbReference type="Proteomes" id="UP000595140">
    <property type="component" value="Unassembled WGS sequence"/>
</dbReference>
<evidence type="ECO:0000256" key="2">
    <source>
        <dbReference type="ARBA" id="ARBA00023015"/>
    </source>
</evidence>
<sequence length="379" mass="40998">MNRGVLESSSPVMGGGGGGGSPNWWSMIHPMRPPIPYHHHNPPLPPHLSPPPFLAPLPTHFPSPPPPAAAAAAWTDHTQDHLHESWSQLILGGLVGEEEKCAGMMINKQMQSWEAGQHLAPPPQNAREAAGFQVLDIKHDNPTTTTSSYVVVYGGQQRQGNSEFPAKSCVTSLSSNMLDFSNKSDARHSPQDHSSECVSTAATTGGGPATKKPRIQPSSSTQSTFKVRKEKLGDRITALHQLVSPFGKTDTASVLLEAIGYIRFLQSQIEALSMPYLGRNNNGLGNNMRHHPHPSLVQAERNCLFPEDPGQLLNDNCMKRKGTSGHHHQQSKDSHEEAKKDLRSKGLCLVPISCTLQVGSDNIAADYWAPAAFGGGFRP</sequence>
<feature type="compositionally biased region" description="Basic residues" evidence="6">
    <location>
        <begin position="319"/>
        <end position="329"/>
    </location>
</feature>
<dbReference type="GO" id="GO:0000981">
    <property type="term" value="F:DNA-binding transcription factor activity, RNA polymerase II-specific"/>
    <property type="evidence" value="ECO:0007669"/>
    <property type="project" value="TreeGrafter"/>
</dbReference>
<evidence type="ECO:0000313" key="9">
    <source>
        <dbReference type="Proteomes" id="UP000595140"/>
    </source>
</evidence>
<keyword evidence="9" id="KW-1185">Reference proteome</keyword>
<dbReference type="CDD" id="cd11393">
    <property type="entry name" value="bHLH_AtbHLH_like"/>
    <property type="match status" value="1"/>
</dbReference>
<dbReference type="InterPro" id="IPR045843">
    <property type="entry name" value="IND-like"/>
</dbReference>
<dbReference type="FunFam" id="4.10.280.10:FF:000092">
    <property type="entry name" value="transcription factor bHLH68 isoform X1"/>
    <property type="match status" value="1"/>
</dbReference>
<name>A0A484KBB0_9ASTE</name>
<dbReference type="InterPro" id="IPR011598">
    <property type="entry name" value="bHLH_dom"/>
</dbReference>
<dbReference type="InterPro" id="IPR045239">
    <property type="entry name" value="bHLH95_bHLH"/>
</dbReference>
<feature type="domain" description="BHLH" evidence="7">
    <location>
        <begin position="216"/>
        <end position="265"/>
    </location>
</feature>
<evidence type="ECO:0000256" key="3">
    <source>
        <dbReference type="ARBA" id="ARBA00023125"/>
    </source>
</evidence>
<organism evidence="8 9">
    <name type="scientific">Cuscuta campestris</name>
    <dbReference type="NCBI Taxonomy" id="132261"/>
    <lineage>
        <taxon>Eukaryota</taxon>
        <taxon>Viridiplantae</taxon>
        <taxon>Streptophyta</taxon>
        <taxon>Embryophyta</taxon>
        <taxon>Tracheophyta</taxon>
        <taxon>Spermatophyta</taxon>
        <taxon>Magnoliopsida</taxon>
        <taxon>eudicotyledons</taxon>
        <taxon>Gunneridae</taxon>
        <taxon>Pentapetalae</taxon>
        <taxon>asterids</taxon>
        <taxon>lamiids</taxon>
        <taxon>Solanales</taxon>
        <taxon>Convolvulaceae</taxon>
        <taxon>Cuscuteae</taxon>
        <taxon>Cuscuta</taxon>
        <taxon>Cuscuta subgen. Grammica</taxon>
        <taxon>Cuscuta sect. Cleistogrammica</taxon>
    </lineage>
</organism>
<dbReference type="SUPFAM" id="SSF47459">
    <property type="entry name" value="HLH, helix-loop-helix DNA-binding domain"/>
    <property type="match status" value="1"/>
</dbReference>
<dbReference type="InterPro" id="IPR036638">
    <property type="entry name" value="HLH_DNA-bd_sf"/>
</dbReference>
<keyword evidence="3" id="KW-0238">DNA-binding</keyword>
<proteinExistence type="predicted"/>
<evidence type="ECO:0000256" key="5">
    <source>
        <dbReference type="ARBA" id="ARBA00023242"/>
    </source>
</evidence>
<evidence type="ECO:0000259" key="7">
    <source>
        <dbReference type="PROSITE" id="PS50888"/>
    </source>
</evidence>
<dbReference type="Gene3D" id="4.10.280.10">
    <property type="entry name" value="Helix-loop-helix DNA-binding domain"/>
    <property type="match status" value="1"/>
</dbReference>
<reference evidence="8 9" key="1">
    <citation type="submission" date="2018-04" db="EMBL/GenBank/DDBJ databases">
        <authorList>
            <person name="Vogel A."/>
        </authorList>
    </citation>
    <scope>NUCLEOTIDE SEQUENCE [LARGE SCALE GENOMIC DNA]</scope>
</reference>
<keyword evidence="4" id="KW-0804">Transcription</keyword>
<evidence type="ECO:0000313" key="8">
    <source>
        <dbReference type="EMBL" id="VFQ63053.1"/>
    </source>
</evidence>
<keyword evidence="2" id="KW-0805">Transcription regulation</keyword>